<dbReference type="Pfam" id="PF04055">
    <property type="entry name" value="Radical_SAM"/>
    <property type="match status" value="1"/>
</dbReference>
<evidence type="ECO:0000256" key="6">
    <source>
        <dbReference type="ARBA" id="ARBA00022723"/>
    </source>
</evidence>
<dbReference type="SUPFAM" id="SSF102114">
    <property type="entry name" value="Radical SAM enzymes"/>
    <property type="match status" value="1"/>
</dbReference>
<dbReference type="CDD" id="cd01335">
    <property type="entry name" value="Radical_SAM"/>
    <property type="match status" value="1"/>
</dbReference>
<comment type="similarity">
    <text evidence="2">Belongs to the anaerobic coproporphyrinogen-III oxidase family. HemW subfamily.</text>
</comment>
<dbReference type="GO" id="GO:0046872">
    <property type="term" value="F:metal ion binding"/>
    <property type="evidence" value="ECO:0007669"/>
    <property type="project" value="UniProtKB-UniRule"/>
</dbReference>
<comment type="subcellular location">
    <subcellularLocation>
        <location evidence="10">Cytoplasm</location>
    </subcellularLocation>
</comment>
<keyword evidence="4 10" id="KW-0349">Heme</keyword>
<dbReference type="Gene3D" id="3.20.20.70">
    <property type="entry name" value="Aldolase class I"/>
    <property type="match status" value="1"/>
</dbReference>
<evidence type="ECO:0000256" key="1">
    <source>
        <dbReference type="ARBA" id="ARBA00001966"/>
    </source>
</evidence>
<dbReference type="RefSeq" id="WP_078928022.1">
    <property type="nucleotide sequence ID" value="NZ_FUXX01000004.1"/>
</dbReference>
<evidence type="ECO:0000256" key="3">
    <source>
        <dbReference type="ARBA" id="ARBA00017228"/>
    </source>
</evidence>
<dbReference type="InterPro" id="IPR058240">
    <property type="entry name" value="rSAM_sf"/>
</dbReference>
<dbReference type="PROSITE" id="PS51918">
    <property type="entry name" value="RADICAL_SAM"/>
    <property type="match status" value="1"/>
</dbReference>
<evidence type="ECO:0000256" key="8">
    <source>
        <dbReference type="ARBA" id="ARBA00023014"/>
    </source>
</evidence>
<keyword evidence="10" id="KW-0963">Cytoplasm</keyword>
<dbReference type="InterPro" id="IPR007197">
    <property type="entry name" value="rSAM"/>
</dbReference>
<evidence type="ECO:0000256" key="10">
    <source>
        <dbReference type="RuleBase" id="RU364116"/>
    </source>
</evidence>
<protein>
    <recommendedName>
        <fullName evidence="3 10">Heme chaperone HemW</fullName>
    </recommendedName>
</protein>
<dbReference type="SFLD" id="SFLDF00288">
    <property type="entry name" value="HemN-like__clustered_with_nucl"/>
    <property type="match status" value="1"/>
</dbReference>
<comment type="cofactor">
    <cofactor evidence="1">
        <name>[4Fe-4S] cluster</name>
        <dbReference type="ChEBI" id="CHEBI:49883"/>
    </cofactor>
</comment>
<dbReference type="InterPro" id="IPR013785">
    <property type="entry name" value="Aldolase_TIM"/>
</dbReference>
<dbReference type="SFLD" id="SFLDG01065">
    <property type="entry name" value="anaerobic_coproporphyrinogen-I"/>
    <property type="match status" value="1"/>
</dbReference>
<evidence type="ECO:0000313" key="12">
    <source>
        <dbReference type="EMBL" id="SKA58423.1"/>
    </source>
</evidence>
<dbReference type="SFLD" id="SFLDF00562">
    <property type="entry name" value="HemN-like__clustered_with_heat"/>
    <property type="match status" value="1"/>
</dbReference>
<dbReference type="GO" id="GO:0051539">
    <property type="term" value="F:4 iron, 4 sulfur cluster binding"/>
    <property type="evidence" value="ECO:0007669"/>
    <property type="project" value="UniProtKB-UniRule"/>
</dbReference>
<evidence type="ECO:0000259" key="11">
    <source>
        <dbReference type="PROSITE" id="PS51918"/>
    </source>
</evidence>
<evidence type="ECO:0000313" key="13">
    <source>
        <dbReference type="Proteomes" id="UP000242432"/>
    </source>
</evidence>
<dbReference type="GO" id="GO:0005737">
    <property type="term" value="C:cytoplasm"/>
    <property type="evidence" value="ECO:0007669"/>
    <property type="project" value="UniProtKB-SubCell"/>
</dbReference>
<keyword evidence="13" id="KW-1185">Reference proteome</keyword>
<dbReference type="PANTHER" id="PTHR13932">
    <property type="entry name" value="COPROPORPHYRINIGEN III OXIDASE"/>
    <property type="match status" value="1"/>
</dbReference>
<dbReference type="EMBL" id="FUXX01000004">
    <property type="protein sequence ID" value="SKA58423.1"/>
    <property type="molecule type" value="Genomic_DNA"/>
</dbReference>
<organism evidence="12 13">
    <name type="scientific">Succinivibrio dextrinosolvens DSM 3072</name>
    <dbReference type="NCBI Taxonomy" id="1123324"/>
    <lineage>
        <taxon>Bacteria</taxon>
        <taxon>Pseudomonadati</taxon>
        <taxon>Pseudomonadota</taxon>
        <taxon>Gammaproteobacteria</taxon>
        <taxon>Aeromonadales</taxon>
        <taxon>Succinivibrionaceae</taxon>
        <taxon>Succinivibrio</taxon>
    </lineage>
</organism>
<name>A0A1T4V0C3_9GAMM</name>
<dbReference type="SMART" id="SM00729">
    <property type="entry name" value="Elp3"/>
    <property type="match status" value="1"/>
</dbReference>
<gene>
    <name evidence="12" type="ORF">SAMN02745213_00441</name>
</gene>
<dbReference type="InterPro" id="IPR010723">
    <property type="entry name" value="HemN_C"/>
</dbReference>
<keyword evidence="6 10" id="KW-0479">Metal-binding</keyword>
<keyword evidence="9 10" id="KW-0143">Chaperone</keyword>
<feature type="domain" description="Radical SAM core" evidence="11">
    <location>
        <begin position="1"/>
        <end position="234"/>
    </location>
</feature>
<dbReference type="NCBIfam" id="TIGR00539">
    <property type="entry name" value="hemN_rel"/>
    <property type="match status" value="1"/>
</dbReference>
<comment type="function">
    <text evidence="10">Probably acts as a heme chaperone, transferring heme to an unknown acceptor. Binds one molecule of heme per monomer, possibly covalently. Binds 1 [4Fe-4S] cluster. The cluster is coordinated with 3 cysteines and an exchangeable S-adenosyl-L-methionine.</text>
</comment>
<dbReference type="PANTHER" id="PTHR13932:SF5">
    <property type="entry name" value="RADICAL S-ADENOSYL METHIONINE DOMAIN-CONTAINING PROTEIN 1, MITOCHONDRIAL"/>
    <property type="match status" value="1"/>
</dbReference>
<keyword evidence="10" id="KW-0004">4Fe-4S</keyword>
<evidence type="ECO:0000256" key="5">
    <source>
        <dbReference type="ARBA" id="ARBA00022691"/>
    </source>
</evidence>
<dbReference type="InterPro" id="IPR006638">
    <property type="entry name" value="Elp3/MiaA/NifB-like_rSAM"/>
</dbReference>
<reference evidence="13" key="1">
    <citation type="submission" date="2017-02" db="EMBL/GenBank/DDBJ databases">
        <authorList>
            <person name="Varghese N."/>
            <person name="Submissions S."/>
        </authorList>
    </citation>
    <scope>NUCLEOTIDE SEQUENCE [LARGE SCALE GENOMIC DNA]</scope>
    <source>
        <strain evidence="13">DSM 3072</strain>
    </source>
</reference>
<accession>A0A1T4V0C3</accession>
<keyword evidence="8 10" id="KW-0411">Iron-sulfur</keyword>
<dbReference type="SFLD" id="SFLDS00029">
    <property type="entry name" value="Radical_SAM"/>
    <property type="match status" value="1"/>
</dbReference>
<proteinExistence type="inferred from homology"/>
<dbReference type="InterPro" id="IPR034505">
    <property type="entry name" value="Coproporphyrinogen-III_oxidase"/>
</dbReference>
<evidence type="ECO:0000256" key="7">
    <source>
        <dbReference type="ARBA" id="ARBA00023004"/>
    </source>
</evidence>
<dbReference type="GO" id="GO:0004109">
    <property type="term" value="F:coproporphyrinogen oxidase activity"/>
    <property type="evidence" value="ECO:0007669"/>
    <property type="project" value="InterPro"/>
</dbReference>
<evidence type="ECO:0000256" key="2">
    <source>
        <dbReference type="ARBA" id="ARBA00006100"/>
    </source>
</evidence>
<keyword evidence="7 10" id="KW-0408">Iron</keyword>
<sequence>MTLSLPVGLYVHYPWCVRKCPYCDFNSYPVKNRSASEENSYVNALLSEFSLYEKYLEGRSLISVYFGGGTPSLFSPKDMGRVIDRISPYLTENTEISMEANPGTVKLDNLKDYRSIGVNRISIGVQSFNDTSLKALGRIHSSKDAVMCCENVIKAGFDNFNIDIMHGLPKQNVAMAIEDINRAAELGCNHMSWYELTIEEDTAFGLNPPVLPSEDALSDIEEQGFNLLSEKGFRRYEVSGFTKDRRCIHNQNYWYFGDYIGIGAGAHSKLKLEDNTFRKANHEVPSEYISQIETGSLELRKVNSEDLPFEFMLNRLRIFDDIGYDEFEQTTGLSFETVREKLEEAQSLGLLEMNSESYRLTSKGKWMLNDILEMFLD</sequence>
<dbReference type="AlphaFoldDB" id="A0A1T4V0C3"/>
<dbReference type="Proteomes" id="UP000242432">
    <property type="component" value="Unassembled WGS sequence"/>
</dbReference>
<dbReference type="Pfam" id="PF06969">
    <property type="entry name" value="HemN_C"/>
    <property type="match status" value="1"/>
</dbReference>
<dbReference type="STRING" id="83771.SAMN02910357_01325"/>
<dbReference type="InterPro" id="IPR004559">
    <property type="entry name" value="HemW-like"/>
</dbReference>
<dbReference type="GO" id="GO:0006779">
    <property type="term" value="P:porphyrin-containing compound biosynthetic process"/>
    <property type="evidence" value="ECO:0007669"/>
    <property type="project" value="InterPro"/>
</dbReference>
<evidence type="ECO:0000256" key="4">
    <source>
        <dbReference type="ARBA" id="ARBA00022617"/>
    </source>
</evidence>
<evidence type="ECO:0000256" key="9">
    <source>
        <dbReference type="ARBA" id="ARBA00023186"/>
    </source>
</evidence>
<keyword evidence="5 10" id="KW-0949">S-adenosyl-L-methionine</keyword>